<dbReference type="Pfam" id="PF02627">
    <property type="entry name" value="CMD"/>
    <property type="match status" value="1"/>
</dbReference>
<dbReference type="SUPFAM" id="SSF69118">
    <property type="entry name" value="AhpD-like"/>
    <property type="match status" value="1"/>
</dbReference>
<evidence type="ECO:0000313" key="3">
    <source>
        <dbReference type="Proteomes" id="UP000199258"/>
    </source>
</evidence>
<sequence length="197" mass="20744">MSSTFPLLAPDGLAADQQDLYEKITAGPRANGPFRIMHDDGSLAGPFNALLFAPGIGNAVQELGAALRFKGELPSRTRELVICAVAAALNSEYEWYAHSRAAVVVGVSEEELAQLEAGDVPASASESERAALELTRELIAEAGVTDSVRAQAHTHFGPNGLTELTVLVGYYRTLAGLLAVADVRAPADTAPEKGHHQ</sequence>
<evidence type="ECO:0000259" key="1">
    <source>
        <dbReference type="Pfam" id="PF02627"/>
    </source>
</evidence>
<dbReference type="RefSeq" id="WP_090587912.1">
    <property type="nucleotide sequence ID" value="NZ_FNDT01000020.1"/>
</dbReference>
<dbReference type="Proteomes" id="UP000199258">
    <property type="component" value="Unassembled WGS sequence"/>
</dbReference>
<protein>
    <submittedName>
        <fullName evidence="2">4-carboxymuconolactone decarboxylase</fullName>
    </submittedName>
</protein>
<dbReference type="EMBL" id="FNDT01000020">
    <property type="protein sequence ID" value="SDI72147.1"/>
    <property type="molecule type" value="Genomic_DNA"/>
</dbReference>
<dbReference type="OrthoDB" id="949132at2"/>
<dbReference type="PANTHER" id="PTHR34846">
    <property type="entry name" value="4-CARBOXYMUCONOLACTONE DECARBOXYLASE FAMILY PROTEIN (AFU_ORTHOLOGUE AFUA_6G11590)"/>
    <property type="match status" value="1"/>
</dbReference>
<dbReference type="GO" id="GO:0051920">
    <property type="term" value="F:peroxiredoxin activity"/>
    <property type="evidence" value="ECO:0007669"/>
    <property type="project" value="InterPro"/>
</dbReference>
<evidence type="ECO:0000313" key="2">
    <source>
        <dbReference type="EMBL" id="SDI72147.1"/>
    </source>
</evidence>
<proteinExistence type="predicted"/>
<organism evidence="2 3">
    <name type="scientific">Arthrobacter subterraneus</name>
    <dbReference type="NCBI Taxonomy" id="335973"/>
    <lineage>
        <taxon>Bacteria</taxon>
        <taxon>Bacillati</taxon>
        <taxon>Actinomycetota</taxon>
        <taxon>Actinomycetes</taxon>
        <taxon>Micrococcales</taxon>
        <taxon>Micrococcaceae</taxon>
        <taxon>Arthrobacter</taxon>
    </lineage>
</organism>
<gene>
    <name evidence="2" type="ORF">SAMN04488693_12025</name>
</gene>
<dbReference type="Gene3D" id="1.20.1290.10">
    <property type="entry name" value="AhpD-like"/>
    <property type="match status" value="1"/>
</dbReference>
<name>A0A1G8MWE8_9MICC</name>
<feature type="domain" description="Carboxymuconolactone decarboxylase-like" evidence="1">
    <location>
        <begin position="54"/>
        <end position="137"/>
    </location>
</feature>
<dbReference type="AlphaFoldDB" id="A0A1G8MWE8"/>
<reference evidence="2 3" key="1">
    <citation type="submission" date="2016-10" db="EMBL/GenBank/DDBJ databases">
        <authorList>
            <person name="de Groot N.N."/>
        </authorList>
    </citation>
    <scope>NUCLEOTIDE SEQUENCE [LARGE SCALE GENOMIC DNA]</scope>
    <source>
        <strain evidence="2 3">NP_1H</strain>
    </source>
</reference>
<dbReference type="InterPro" id="IPR003779">
    <property type="entry name" value="CMD-like"/>
</dbReference>
<dbReference type="STRING" id="335973.SAMN04488693_12025"/>
<accession>A0A1G8MWE8</accession>
<dbReference type="PANTHER" id="PTHR34846:SF11">
    <property type="entry name" value="4-CARBOXYMUCONOLACTONE DECARBOXYLASE FAMILY PROTEIN (AFU_ORTHOLOGUE AFUA_6G11590)"/>
    <property type="match status" value="1"/>
</dbReference>
<dbReference type="InterPro" id="IPR029032">
    <property type="entry name" value="AhpD-like"/>
</dbReference>
<keyword evidence="3" id="KW-1185">Reference proteome</keyword>